<proteinExistence type="predicted"/>
<accession>A0ABN5HF98</accession>
<evidence type="ECO:0000313" key="2">
    <source>
        <dbReference type="Proteomes" id="UP000237673"/>
    </source>
</evidence>
<protein>
    <submittedName>
        <fullName evidence="1">Uncharacterized protein</fullName>
    </submittedName>
</protein>
<reference evidence="1 2" key="1">
    <citation type="submission" date="2018-01" db="EMBL/GenBank/DDBJ databases">
        <title>Complete and assembled Genome of Pantoea calida DSM22759T.</title>
        <authorList>
            <person name="Stevens M.J.A."/>
            <person name="Zurfluh K."/>
            <person name="Stephan R."/>
        </authorList>
    </citation>
    <scope>NUCLEOTIDE SEQUENCE [LARGE SCALE GENOMIC DNA]</scope>
    <source>
        <strain evidence="1 2">DSM 22759</strain>
    </source>
</reference>
<sequence>MLFFSRNTEFGDVFYTESMQQAAEATVQHFMLAARPKRGLFWQRQTAIVFNYSATLVNVEVRDV</sequence>
<gene>
    <name evidence="1" type="ORF">C2E16_17350</name>
</gene>
<evidence type="ECO:0000313" key="1">
    <source>
        <dbReference type="EMBL" id="AUY26495.1"/>
    </source>
</evidence>
<dbReference type="Proteomes" id="UP000237673">
    <property type="component" value="Chromosome"/>
</dbReference>
<name>A0ABN5HF98_9GAMM</name>
<dbReference type="EMBL" id="CP026378">
    <property type="protein sequence ID" value="AUY26495.1"/>
    <property type="molecule type" value="Genomic_DNA"/>
</dbReference>
<keyword evidence="2" id="KW-1185">Reference proteome</keyword>
<organism evidence="1 2">
    <name type="scientific">Mixta calida</name>
    <dbReference type="NCBI Taxonomy" id="665913"/>
    <lineage>
        <taxon>Bacteria</taxon>
        <taxon>Pseudomonadati</taxon>
        <taxon>Pseudomonadota</taxon>
        <taxon>Gammaproteobacteria</taxon>
        <taxon>Enterobacterales</taxon>
        <taxon>Erwiniaceae</taxon>
        <taxon>Mixta</taxon>
    </lineage>
</organism>